<dbReference type="GO" id="GO:0006886">
    <property type="term" value="P:intracellular protein transport"/>
    <property type="evidence" value="ECO:0007669"/>
    <property type="project" value="TreeGrafter"/>
</dbReference>
<proteinExistence type="predicted"/>
<dbReference type="PANTHER" id="PTHR12431">
    <property type="entry name" value="SORTING NEXIN 17 AND 27"/>
    <property type="match status" value="1"/>
</dbReference>
<dbReference type="EMBL" id="ASPP01008098">
    <property type="protein sequence ID" value="ETO26086.1"/>
    <property type="molecule type" value="Genomic_DNA"/>
</dbReference>
<dbReference type="InterPro" id="IPR036034">
    <property type="entry name" value="PDZ_sf"/>
</dbReference>
<comment type="caution">
    <text evidence="2">The sequence shown here is derived from an EMBL/GenBank/DDBJ whole genome shotgun (WGS) entry which is preliminary data.</text>
</comment>
<dbReference type="SUPFAM" id="SSF50156">
    <property type="entry name" value="PDZ domain-like"/>
    <property type="match status" value="1"/>
</dbReference>
<name>X6NJA4_RETFI</name>
<accession>X6NJA4</accession>
<dbReference type="GO" id="GO:0032456">
    <property type="term" value="P:endocytic recycling"/>
    <property type="evidence" value="ECO:0007669"/>
    <property type="project" value="TreeGrafter"/>
</dbReference>
<dbReference type="Gene3D" id="3.30.1520.10">
    <property type="entry name" value="Phox-like domain"/>
    <property type="match status" value="1"/>
</dbReference>
<protein>
    <submittedName>
        <fullName evidence="2">PX domain containing protein</fullName>
    </submittedName>
</protein>
<evidence type="ECO:0000259" key="1">
    <source>
        <dbReference type="PROSITE" id="PS50195"/>
    </source>
</evidence>
<evidence type="ECO:0000313" key="3">
    <source>
        <dbReference type="Proteomes" id="UP000023152"/>
    </source>
</evidence>
<dbReference type="PANTHER" id="PTHR12431:SF14">
    <property type="entry name" value="LD15323P"/>
    <property type="match status" value="1"/>
</dbReference>
<organism evidence="2 3">
    <name type="scientific">Reticulomyxa filosa</name>
    <dbReference type="NCBI Taxonomy" id="46433"/>
    <lineage>
        <taxon>Eukaryota</taxon>
        <taxon>Sar</taxon>
        <taxon>Rhizaria</taxon>
        <taxon>Retaria</taxon>
        <taxon>Foraminifera</taxon>
        <taxon>Monothalamids</taxon>
        <taxon>Reticulomyxidae</taxon>
        <taxon>Reticulomyxa</taxon>
    </lineage>
</organism>
<dbReference type="SUPFAM" id="SSF64268">
    <property type="entry name" value="PX domain"/>
    <property type="match status" value="1"/>
</dbReference>
<dbReference type="SMART" id="SM00312">
    <property type="entry name" value="PX"/>
    <property type="match status" value="1"/>
</dbReference>
<dbReference type="InterPro" id="IPR036871">
    <property type="entry name" value="PX_dom_sf"/>
</dbReference>
<dbReference type="Gene3D" id="2.30.42.10">
    <property type="match status" value="1"/>
</dbReference>
<dbReference type="GO" id="GO:0035091">
    <property type="term" value="F:phosphatidylinositol binding"/>
    <property type="evidence" value="ECO:0007669"/>
    <property type="project" value="InterPro"/>
</dbReference>
<dbReference type="Proteomes" id="UP000023152">
    <property type="component" value="Unassembled WGS sequence"/>
</dbReference>
<dbReference type="OrthoDB" id="93876at2759"/>
<sequence length="310" mass="36202">MQSLSDYEIEFTKKPYGFKVVGDDNNKNAIVKQIFDAKLDDHLCVGSWVVQVNETVVENWDFSQIVKTLRETELPVTMKFRVCIFQQLFCLLTLSIQVLLMSGTEQQLQEHVLTANMKVEITTTGASKVQPKSGQAFVAYNVVIKDGILKWQLWKRYSQFAELHESLKKVLNSKLPEFPPKQMIRRFNIDFVNTRKNKLQQYINALIRLPVALQSKELREFFIPSAKTSQKRERTADQQYKHPREVLFFFFFKKKKKKKKKSSRQGQKNKLDRLELIIESIGHKSFDSEQVSIGLNEIMQIVNLMCKKNS</sequence>
<dbReference type="PROSITE" id="PS50195">
    <property type="entry name" value="PX"/>
    <property type="match status" value="1"/>
</dbReference>
<feature type="domain" description="PX" evidence="1">
    <location>
        <begin position="118"/>
        <end position="229"/>
    </location>
</feature>
<dbReference type="AlphaFoldDB" id="X6NJA4"/>
<dbReference type="InterPro" id="IPR001683">
    <property type="entry name" value="PX_dom"/>
</dbReference>
<dbReference type="GO" id="GO:0005769">
    <property type="term" value="C:early endosome"/>
    <property type="evidence" value="ECO:0007669"/>
    <property type="project" value="TreeGrafter"/>
</dbReference>
<gene>
    <name evidence="2" type="ORF">RFI_11051</name>
</gene>
<dbReference type="Pfam" id="PF00787">
    <property type="entry name" value="PX"/>
    <property type="match status" value="1"/>
</dbReference>
<reference evidence="2 3" key="1">
    <citation type="journal article" date="2013" name="Curr. Biol.">
        <title>The Genome of the Foraminiferan Reticulomyxa filosa.</title>
        <authorList>
            <person name="Glockner G."/>
            <person name="Hulsmann N."/>
            <person name="Schleicher M."/>
            <person name="Noegel A.A."/>
            <person name="Eichinger L."/>
            <person name="Gallinger C."/>
            <person name="Pawlowski J."/>
            <person name="Sierra R."/>
            <person name="Euteneuer U."/>
            <person name="Pillet L."/>
            <person name="Moustafa A."/>
            <person name="Platzer M."/>
            <person name="Groth M."/>
            <person name="Szafranski K."/>
            <person name="Schliwa M."/>
        </authorList>
    </citation>
    <scope>NUCLEOTIDE SEQUENCE [LARGE SCALE GENOMIC DNA]</scope>
</reference>
<evidence type="ECO:0000313" key="2">
    <source>
        <dbReference type="EMBL" id="ETO26086.1"/>
    </source>
</evidence>
<dbReference type="CDD" id="cd00136">
    <property type="entry name" value="PDZ_canonical"/>
    <property type="match status" value="1"/>
</dbReference>
<keyword evidence="3" id="KW-1185">Reference proteome</keyword>
<dbReference type="CDD" id="cd06093">
    <property type="entry name" value="PX_domain"/>
    <property type="match status" value="1"/>
</dbReference>